<dbReference type="AlphaFoldDB" id="A0A6A2ZWL9"/>
<evidence type="ECO:0000256" key="7">
    <source>
        <dbReference type="SAM" id="Phobius"/>
    </source>
</evidence>
<gene>
    <name evidence="10" type="ORF">F3Y22_tig00110705pilonHSYRG00112</name>
</gene>
<evidence type="ECO:0000256" key="1">
    <source>
        <dbReference type="ARBA" id="ARBA00004167"/>
    </source>
</evidence>
<proteinExistence type="inferred from homology"/>
<name>A0A6A2ZWL9_HIBSY</name>
<dbReference type="EMBL" id="VEPZ02001080">
    <property type="protein sequence ID" value="KAE8695532.1"/>
    <property type="molecule type" value="Genomic_DNA"/>
</dbReference>
<keyword evidence="4" id="KW-0735">Signal-anchor</keyword>
<dbReference type="Pfam" id="PF13839">
    <property type="entry name" value="PC-Esterase"/>
    <property type="match status" value="2"/>
</dbReference>
<dbReference type="InterPro" id="IPR025846">
    <property type="entry name" value="TBL_N"/>
</dbReference>
<feature type="transmembrane region" description="Helical" evidence="7">
    <location>
        <begin position="49"/>
        <end position="70"/>
    </location>
</feature>
<evidence type="ECO:0000256" key="4">
    <source>
        <dbReference type="ARBA" id="ARBA00022968"/>
    </source>
</evidence>
<comment type="similarity">
    <text evidence="2">Belongs to the PC-esterase family. TBL subfamily.</text>
</comment>
<feature type="domain" description="Trichome birefringence-like N-terminal" evidence="9">
    <location>
        <begin position="99"/>
        <end position="151"/>
    </location>
</feature>
<feature type="domain" description="Trichome birefringence-like C-terminal" evidence="8">
    <location>
        <begin position="152"/>
        <end position="242"/>
    </location>
</feature>
<keyword evidence="3 7" id="KW-0812">Transmembrane</keyword>
<evidence type="ECO:0000313" key="10">
    <source>
        <dbReference type="EMBL" id="KAE8695532.1"/>
    </source>
</evidence>
<dbReference type="PANTHER" id="PTHR32285">
    <property type="entry name" value="PROTEIN TRICHOME BIREFRINGENCE-LIKE 9-RELATED"/>
    <property type="match status" value="1"/>
</dbReference>
<reference evidence="10" key="1">
    <citation type="submission" date="2019-09" db="EMBL/GenBank/DDBJ databases">
        <title>Draft genome information of white flower Hibiscus syriacus.</title>
        <authorList>
            <person name="Kim Y.-M."/>
        </authorList>
    </citation>
    <scope>NUCLEOTIDE SEQUENCE [LARGE SCALE GENOMIC DNA]</scope>
    <source>
        <strain evidence="10">YM2019G1</strain>
    </source>
</reference>
<sequence>MLWSTSFNRRALNVEAPRILNVASPKALNVVSTKPLCFTSPRVYHRLCWVSRLFTVLTLVGAFLSFIILLNGGYIHVLPSPSQAFHGYGGLTINDSRNVCDIFYGSWVIDDDYPLYNASDCPFVEKGFNCLGYVRKDKDYLKWRWKPKSCDIPRFNVHNVLEMLRDKRIVFVGDSMSRTQWESLICLLMTGVEDKKSVYEVNGNKITKHFRFLGVRFASFNFTIEFFRSVFLVQHGWMPSMHQSVLGQPLSWINWMILAMSGLMQMFSYSTLDNGGFQGSSLKQSGQIMKPTIFLANKSHFSVLFLGWKAKPIPEVRIKVRNSVKLGMSIPAAYKTALSTWASWVENTIDANRTLVFFRTFEPSHWSEKSRRFCNVTQNPLSETEGRDQSIFSETVFDVVKNMTVPITILQVTSMSAYRRDAHVGGVTIRWYLIVAIGVFLAYLMSGTKFSSCTCLLIMDFLQGTESKVSSFPF</sequence>
<protein>
    <submittedName>
        <fullName evidence="10">Protein trichome berefringence-like 7</fullName>
    </submittedName>
</protein>
<dbReference type="InterPro" id="IPR029962">
    <property type="entry name" value="TBL"/>
</dbReference>
<keyword evidence="6 7" id="KW-0472">Membrane</keyword>
<evidence type="ECO:0000256" key="6">
    <source>
        <dbReference type="ARBA" id="ARBA00023136"/>
    </source>
</evidence>
<evidence type="ECO:0000256" key="5">
    <source>
        <dbReference type="ARBA" id="ARBA00022989"/>
    </source>
</evidence>
<comment type="subcellular location">
    <subcellularLocation>
        <location evidence="1">Membrane</location>
        <topology evidence="1">Single-pass membrane protein</topology>
    </subcellularLocation>
</comment>
<evidence type="ECO:0000259" key="9">
    <source>
        <dbReference type="Pfam" id="PF14416"/>
    </source>
</evidence>
<keyword evidence="11" id="KW-1185">Reference proteome</keyword>
<evidence type="ECO:0000256" key="3">
    <source>
        <dbReference type="ARBA" id="ARBA00022692"/>
    </source>
</evidence>
<dbReference type="Pfam" id="PF14416">
    <property type="entry name" value="PMR5N"/>
    <property type="match status" value="1"/>
</dbReference>
<dbReference type="GO" id="GO:0016020">
    <property type="term" value="C:membrane"/>
    <property type="evidence" value="ECO:0007669"/>
    <property type="project" value="UniProtKB-SubCell"/>
</dbReference>
<feature type="domain" description="Trichome birefringence-like C-terminal" evidence="8">
    <location>
        <begin position="320"/>
        <end position="427"/>
    </location>
</feature>
<dbReference type="InterPro" id="IPR026057">
    <property type="entry name" value="TBL_C"/>
</dbReference>
<dbReference type="PANTHER" id="PTHR32285:SF34">
    <property type="entry name" value="PROTEIN TRICHOME BEREFRINGENCE-LIKE 7"/>
    <property type="match status" value="1"/>
</dbReference>
<organism evidence="10 11">
    <name type="scientific">Hibiscus syriacus</name>
    <name type="common">Rose of Sharon</name>
    <dbReference type="NCBI Taxonomy" id="106335"/>
    <lineage>
        <taxon>Eukaryota</taxon>
        <taxon>Viridiplantae</taxon>
        <taxon>Streptophyta</taxon>
        <taxon>Embryophyta</taxon>
        <taxon>Tracheophyta</taxon>
        <taxon>Spermatophyta</taxon>
        <taxon>Magnoliopsida</taxon>
        <taxon>eudicotyledons</taxon>
        <taxon>Gunneridae</taxon>
        <taxon>Pentapetalae</taxon>
        <taxon>rosids</taxon>
        <taxon>malvids</taxon>
        <taxon>Malvales</taxon>
        <taxon>Malvaceae</taxon>
        <taxon>Malvoideae</taxon>
        <taxon>Hibiscus</taxon>
    </lineage>
</organism>
<evidence type="ECO:0000259" key="8">
    <source>
        <dbReference type="Pfam" id="PF13839"/>
    </source>
</evidence>
<dbReference type="GO" id="GO:0016413">
    <property type="term" value="F:O-acetyltransferase activity"/>
    <property type="evidence" value="ECO:0007669"/>
    <property type="project" value="InterPro"/>
</dbReference>
<comment type="caution">
    <text evidence="10">The sequence shown here is derived from an EMBL/GenBank/DDBJ whole genome shotgun (WGS) entry which is preliminary data.</text>
</comment>
<accession>A0A6A2ZWL9</accession>
<dbReference type="Proteomes" id="UP000436088">
    <property type="component" value="Unassembled WGS sequence"/>
</dbReference>
<keyword evidence="5 7" id="KW-1133">Transmembrane helix</keyword>
<feature type="transmembrane region" description="Helical" evidence="7">
    <location>
        <begin position="429"/>
        <end position="446"/>
    </location>
</feature>
<evidence type="ECO:0000256" key="2">
    <source>
        <dbReference type="ARBA" id="ARBA00007727"/>
    </source>
</evidence>
<dbReference type="GO" id="GO:0005794">
    <property type="term" value="C:Golgi apparatus"/>
    <property type="evidence" value="ECO:0007669"/>
    <property type="project" value="TreeGrafter"/>
</dbReference>
<evidence type="ECO:0000313" key="11">
    <source>
        <dbReference type="Proteomes" id="UP000436088"/>
    </source>
</evidence>